<evidence type="ECO:0000256" key="3">
    <source>
        <dbReference type="SAM" id="MobiDB-lite"/>
    </source>
</evidence>
<comment type="similarity">
    <text evidence="1">Belongs to the short-chain dehydrogenases/reductases (SDR) family.</text>
</comment>
<dbReference type="CDD" id="cd05233">
    <property type="entry name" value="SDR_c"/>
    <property type="match status" value="1"/>
</dbReference>
<dbReference type="Gene3D" id="3.40.50.720">
    <property type="entry name" value="NAD(P)-binding Rossmann-like Domain"/>
    <property type="match status" value="1"/>
</dbReference>
<protein>
    <recommendedName>
        <fullName evidence="4">Ketoreductase domain-containing protein</fullName>
    </recommendedName>
</protein>
<dbReference type="Proteomes" id="UP000028545">
    <property type="component" value="Unassembled WGS sequence"/>
</dbReference>
<dbReference type="AlphaFoldDB" id="A0A084G2A5"/>
<dbReference type="GeneID" id="27726680"/>
<dbReference type="InterPro" id="IPR036291">
    <property type="entry name" value="NAD(P)-bd_dom_sf"/>
</dbReference>
<dbReference type="InterPro" id="IPR057326">
    <property type="entry name" value="KR_dom"/>
</dbReference>
<dbReference type="HOGENOM" id="CLU_010194_8_0_1"/>
<dbReference type="OrthoDB" id="1933717at2759"/>
<name>A0A084G2A5_PSEDA</name>
<dbReference type="GO" id="GO:0016616">
    <property type="term" value="F:oxidoreductase activity, acting on the CH-OH group of donors, NAD or NADP as acceptor"/>
    <property type="evidence" value="ECO:0007669"/>
    <property type="project" value="UniProtKB-ARBA"/>
</dbReference>
<dbReference type="Pfam" id="PF00106">
    <property type="entry name" value="adh_short"/>
    <property type="match status" value="1"/>
</dbReference>
<dbReference type="PRINTS" id="PR00081">
    <property type="entry name" value="GDHRDH"/>
</dbReference>
<accession>A0A084G2A5</accession>
<comment type="caution">
    <text evidence="5">The sequence shown here is derived from an EMBL/GenBank/DDBJ whole genome shotgun (WGS) entry which is preliminary data.</text>
</comment>
<evidence type="ECO:0000313" key="6">
    <source>
        <dbReference type="Proteomes" id="UP000028545"/>
    </source>
</evidence>
<dbReference type="SMART" id="SM00822">
    <property type="entry name" value="PKS_KR"/>
    <property type="match status" value="1"/>
</dbReference>
<evidence type="ECO:0000313" key="5">
    <source>
        <dbReference type="EMBL" id="KEZ41467.1"/>
    </source>
</evidence>
<proteinExistence type="inferred from homology"/>
<dbReference type="InterPro" id="IPR002347">
    <property type="entry name" value="SDR_fam"/>
</dbReference>
<dbReference type="PANTHER" id="PTHR42760:SF37">
    <property type="entry name" value="CLAVALDEHYDE DEHYDROGENASE"/>
    <property type="match status" value="1"/>
</dbReference>
<dbReference type="VEuPathDB" id="FungiDB:SAPIO_CDS7608"/>
<dbReference type="RefSeq" id="XP_016641266.1">
    <property type="nucleotide sequence ID" value="XM_016789439.1"/>
</dbReference>
<keyword evidence="6" id="KW-1185">Reference proteome</keyword>
<dbReference type="OMA" id="IHPGNVF"/>
<gene>
    <name evidence="5" type="ORF">SAPIO_CDS7608</name>
</gene>
<dbReference type="EMBL" id="JOWA01000110">
    <property type="protein sequence ID" value="KEZ41467.1"/>
    <property type="molecule type" value="Genomic_DNA"/>
</dbReference>
<keyword evidence="2" id="KW-0560">Oxidoreductase</keyword>
<reference evidence="5 6" key="1">
    <citation type="journal article" date="2014" name="Genome Announc.">
        <title>Draft genome sequence of the pathogenic fungus Scedosporium apiospermum.</title>
        <authorList>
            <person name="Vandeputte P."/>
            <person name="Ghamrawi S."/>
            <person name="Rechenmann M."/>
            <person name="Iltis A."/>
            <person name="Giraud S."/>
            <person name="Fleury M."/>
            <person name="Thornton C."/>
            <person name="Delhaes L."/>
            <person name="Meyer W."/>
            <person name="Papon N."/>
            <person name="Bouchara J.P."/>
        </authorList>
    </citation>
    <scope>NUCLEOTIDE SEQUENCE [LARGE SCALE GENOMIC DNA]</scope>
    <source>
        <strain evidence="5 6">IHEM 14462</strain>
    </source>
</reference>
<dbReference type="KEGG" id="sapo:SAPIO_CDS7608"/>
<dbReference type="PANTHER" id="PTHR42760">
    <property type="entry name" value="SHORT-CHAIN DEHYDROGENASES/REDUCTASES FAMILY MEMBER"/>
    <property type="match status" value="1"/>
</dbReference>
<evidence type="ECO:0000256" key="1">
    <source>
        <dbReference type="ARBA" id="ARBA00006484"/>
    </source>
</evidence>
<feature type="region of interest" description="Disordered" evidence="3">
    <location>
        <begin position="1"/>
        <end position="49"/>
    </location>
</feature>
<evidence type="ECO:0000259" key="4">
    <source>
        <dbReference type="SMART" id="SM00822"/>
    </source>
</evidence>
<organism evidence="5 6">
    <name type="scientific">Pseudallescheria apiosperma</name>
    <name type="common">Scedosporium apiospermum</name>
    <dbReference type="NCBI Taxonomy" id="563466"/>
    <lineage>
        <taxon>Eukaryota</taxon>
        <taxon>Fungi</taxon>
        <taxon>Dikarya</taxon>
        <taxon>Ascomycota</taxon>
        <taxon>Pezizomycotina</taxon>
        <taxon>Sordariomycetes</taxon>
        <taxon>Hypocreomycetidae</taxon>
        <taxon>Microascales</taxon>
        <taxon>Microascaceae</taxon>
        <taxon>Scedosporium</taxon>
    </lineage>
</organism>
<dbReference type="SUPFAM" id="SSF51735">
    <property type="entry name" value="NAD(P)-binding Rossmann-fold domains"/>
    <property type="match status" value="1"/>
</dbReference>
<sequence>MGSIISKVKKSKKGAREAPPAKQAPASPGPSTPDSTQPQQETKTLSKDGRYVLPSPKIFTFTSKLHHDTYPEIDPITQSDCTGKAVLVTGSNRGIGRAILLSYAKAGATHLALCSRDPSASAHVAAEIRAAAAAAGRTVVPEVLELRLDVTDQAQVDAAAKEVEEKWGRLDVLVNNAGFMAEDCFEPLGVARREDWEYTIEVSVIGAAKITRALLPVMLKGGDKTVVNISSIGALYPDGGAEAYGISKMILCRAAEFLSVGYAKEDFLAFSVHPGGIDTPLARNMPEDFHQYLCDKEELPSDSIVYLTSKRPTWLAGRFINANWDMPELLAKEKEIVEGDLLKFKCLGLF</sequence>
<evidence type="ECO:0000256" key="2">
    <source>
        <dbReference type="ARBA" id="ARBA00023002"/>
    </source>
</evidence>
<feature type="domain" description="Ketoreductase" evidence="4">
    <location>
        <begin position="84"/>
        <end position="280"/>
    </location>
</feature>
<feature type="compositionally biased region" description="Polar residues" evidence="3">
    <location>
        <begin position="32"/>
        <end position="43"/>
    </location>
</feature>